<dbReference type="NCBIfam" id="TIGR04131">
    <property type="entry name" value="Bac_Flav_CTERM"/>
    <property type="match status" value="1"/>
</dbReference>
<dbReference type="Gene3D" id="2.60.40.10">
    <property type="entry name" value="Immunoglobulins"/>
    <property type="match status" value="2"/>
</dbReference>
<dbReference type="InterPro" id="IPR026341">
    <property type="entry name" value="T9SS_type_B"/>
</dbReference>
<dbReference type="Pfam" id="PF13585">
    <property type="entry name" value="CHU_C"/>
    <property type="match status" value="1"/>
</dbReference>
<evidence type="ECO:0000313" key="1">
    <source>
        <dbReference type="EMBL" id="PQV51596.1"/>
    </source>
</evidence>
<dbReference type="InterPro" id="IPR036116">
    <property type="entry name" value="FN3_sf"/>
</dbReference>
<gene>
    <name evidence="1" type="ORF">CLV33_101522</name>
</gene>
<name>A0A362X780_9FLAO</name>
<sequence length="402" mass="44064">MGITTNVYSKAFNASGKKLNPPPICTGLIYPANGETNIPVTITISWIRVSNTLGYKLTVGTTFGGNNILDNLDIGNAATYSFTNKLPENTTIYVRITPYNADGDAINCNVQSFTTGPDIPPPTCSTLLNPVLGATNVGITPTISWQPVATAAGYGLTIGTDPNNNDILYNEDVGNVTNYTLLEALPNGTTVYITIVPYNLAGNATGCNFSFFTTGATNLRPICTTLTEPRPESQLVPVNTNLVWEPVPGADGYIITLETFTNNIDILNRFDVGNTTVYDIPADLPENTTLYVIITPYNVYGETEDCTEQTFTTGLKDVIIPPKFFTPNNDGFNDYWIVPNPTNRIQQVNIYNRYGKLLKQLTDQTKGWDGKFNGFPMPSDDYWYLIIYIDGKSITGHFSLIR</sequence>
<proteinExistence type="predicted"/>
<dbReference type="RefSeq" id="WP_170063965.1">
    <property type="nucleotide sequence ID" value="NZ_PVEO01000001.1"/>
</dbReference>
<protein>
    <submittedName>
        <fullName evidence="1">Gliding motility-associated-like protein</fullName>
    </submittedName>
</protein>
<dbReference type="EMBL" id="PVEO01000001">
    <property type="protein sequence ID" value="PQV51596.1"/>
    <property type="molecule type" value="Genomic_DNA"/>
</dbReference>
<dbReference type="Proteomes" id="UP000251545">
    <property type="component" value="Unassembled WGS sequence"/>
</dbReference>
<reference evidence="1 2" key="1">
    <citation type="submission" date="2018-02" db="EMBL/GenBank/DDBJ databases">
        <title>Genomic Encyclopedia of Archaeal and Bacterial Type Strains, Phase II (KMG-II): from individual species to whole genera.</title>
        <authorList>
            <person name="Goeker M."/>
        </authorList>
    </citation>
    <scope>NUCLEOTIDE SEQUENCE [LARGE SCALE GENOMIC DNA]</scope>
    <source>
        <strain evidence="1 2">DSM 21165</strain>
    </source>
</reference>
<accession>A0A362X780</accession>
<dbReference type="SUPFAM" id="SSF49265">
    <property type="entry name" value="Fibronectin type III"/>
    <property type="match status" value="1"/>
</dbReference>
<dbReference type="InterPro" id="IPR013783">
    <property type="entry name" value="Ig-like_fold"/>
</dbReference>
<comment type="caution">
    <text evidence="1">The sequence shown here is derived from an EMBL/GenBank/DDBJ whole genome shotgun (WGS) entry which is preliminary data.</text>
</comment>
<evidence type="ECO:0000313" key="2">
    <source>
        <dbReference type="Proteomes" id="UP000251545"/>
    </source>
</evidence>
<organism evidence="1 2">
    <name type="scientific">Jejuia pallidilutea</name>
    <dbReference type="NCBI Taxonomy" id="504487"/>
    <lineage>
        <taxon>Bacteria</taxon>
        <taxon>Pseudomonadati</taxon>
        <taxon>Bacteroidota</taxon>
        <taxon>Flavobacteriia</taxon>
        <taxon>Flavobacteriales</taxon>
        <taxon>Flavobacteriaceae</taxon>
        <taxon>Jejuia</taxon>
    </lineage>
</organism>
<dbReference type="AlphaFoldDB" id="A0A362X780"/>